<dbReference type="SUPFAM" id="SSF48452">
    <property type="entry name" value="TPR-like"/>
    <property type="match status" value="1"/>
</dbReference>
<feature type="domain" description="J" evidence="1">
    <location>
        <begin position="599"/>
        <end position="660"/>
    </location>
</feature>
<dbReference type="Pfam" id="PF00226">
    <property type="entry name" value="DnaJ"/>
    <property type="match status" value="1"/>
</dbReference>
<dbReference type="Gene3D" id="1.25.40.10">
    <property type="entry name" value="Tetratricopeptide repeat domain"/>
    <property type="match status" value="1"/>
</dbReference>
<protein>
    <submittedName>
        <fullName evidence="2">DUF4388 domain-containing protein</fullName>
    </submittedName>
</protein>
<dbReference type="PANTHER" id="PTHR36304:SF4">
    <property type="entry name" value="DUF4388 DOMAIN-CONTAINING PROTEIN"/>
    <property type="match status" value="1"/>
</dbReference>
<dbReference type="Gene3D" id="1.10.287.110">
    <property type="entry name" value="DnaJ domain"/>
    <property type="match status" value="1"/>
</dbReference>
<keyword evidence="3" id="KW-1185">Reference proteome</keyword>
<dbReference type="SMART" id="SM00271">
    <property type="entry name" value="DnaJ"/>
    <property type="match status" value="1"/>
</dbReference>
<accession>A0A5A8F7M7</accession>
<dbReference type="AlphaFoldDB" id="A0A5A8F7M7"/>
<dbReference type="SUPFAM" id="SSF160246">
    <property type="entry name" value="EspE N-terminal domain-like"/>
    <property type="match status" value="1"/>
</dbReference>
<dbReference type="CDD" id="cd06257">
    <property type="entry name" value="DnaJ"/>
    <property type="match status" value="1"/>
</dbReference>
<sequence>MAFNSQLIGDLKSISVPDVFQWVSQNRKSGFLFFQRETEEVKVFFSDGFIINTSSNIPEFLLGKLLIRYKKIDKKNLANVLKTQLKEKRPLGQLLIAKGFITKDELNDIIKQQIIEITVYLLGWDKGYFYFEEKRYSKNLDFSISVDEILFECIRRKDELDLYKKVLDESDIIKVVDSSDLSGDLKKFIDGKRCIGEILFEIGGDYLETYKQLYQLFLDKKIEKIGKKEVKEDPTVSFLVALELYGRGRIYESYNITKNLYDKYKSSQIIKNFYQNLVIFVNNFFEKKVGGENSCFKVNSYKLLDQRIFLTPKEGFILSRISEYPCFDELYKVVNIEKTELKLVLIKLYKLNLIMLKEIRRKETKELEGDTLLSLLYIMKNELTGALEVINEKFTGVFFFESGKFKIGYSFSENYNFSKYLQNVKDISLVDEKDFSKTLKYIIDEDILSFDELKRVLEVYDNMLIQEIIKTEPISNIFIFNEKFTYDISISLNLFYLILFVVSGYNVDVNVDFDLNQSYELTVLEKELLEMAEEYHAIVKILSSFDNNRLDREVLRQFSSSEINILKILYYLDLIKPVSQDDLDVDELKEYLNNLQKMTPYEIFGVNKDSFDIDEVKKTYVNLSKKYHPDLYEDKQKKALADEIFRIIKEAFDLLTSKEKEEESELKIDAKKIFLAEQLLTSGKIYLNMGRISDAVDSFMKAYENFGQDEEIRCYYGLALIKLGRFQEGFKILNSIDFTKFNDPNLYFAFMDASIKLGKKEKARKILNKFITEFKSLRKKAEFYQRKLSL</sequence>
<dbReference type="PRINTS" id="PR00625">
    <property type="entry name" value="JDOMAIN"/>
</dbReference>
<evidence type="ECO:0000313" key="3">
    <source>
        <dbReference type="Proteomes" id="UP000322876"/>
    </source>
</evidence>
<evidence type="ECO:0000313" key="2">
    <source>
        <dbReference type="EMBL" id="KAA0259439.1"/>
    </source>
</evidence>
<dbReference type="Proteomes" id="UP000322876">
    <property type="component" value="Unassembled WGS sequence"/>
</dbReference>
<dbReference type="RefSeq" id="WP_149265259.1">
    <property type="nucleotide sequence ID" value="NZ_VFJB01000001.1"/>
</dbReference>
<dbReference type="EMBL" id="VFJB01000001">
    <property type="protein sequence ID" value="KAA0259439.1"/>
    <property type="molecule type" value="Genomic_DNA"/>
</dbReference>
<organism evidence="2 3">
    <name type="scientific">Deferribacter autotrophicus</name>
    <dbReference type="NCBI Taxonomy" id="500465"/>
    <lineage>
        <taxon>Bacteria</taxon>
        <taxon>Pseudomonadati</taxon>
        <taxon>Deferribacterota</taxon>
        <taxon>Deferribacteres</taxon>
        <taxon>Deferribacterales</taxon>
        <taxon>Deferribacteraceae</taxon>
        <taxon>Deferribacter</taxon>
    </lineage>
</organism>
<reference evidence="2 3" key="1">
    <citation type="submission" date="2019-06" db="EMBL/GenBank/DDBJ databases">
        <title>Genomic insights into carbon and energy metabolism of Deferribacter autotrophicus revealed new metabolic traits in the phylum Deferribacteres.</title>
        <authorList>
            <person name="Slobodkin A.I."/>
            <person name="Slobodkina G.B."/>
            <person name="Allioux M."/>
            <person name="Alain K."/>
            <person name="Jebbar M."/>
            <person name="Shadrin V."/>
            <person name="Kublanov I.V."/>
            <person name="Toshchakov S.V."/>
            <person name="Bonch-Osmolovskaya E.A."/>
        </authorList>
    </citation>
    <scope>NUCLEOTIDE SEQUENCE [LARGE SCALE GENOMIC DNA]</scope>
    <source>
        <strain evidence="2 3">SL50</strain>
    </source>
</reference>
<dbReference type="SUPFAM" id="SSF46565">
    <property type="entry name" value="Chaperone J-domain"/>
    <property type="match status" value="1"/>
</dbReference>
<dbReference type="InterPro" id="IPR011990">
    <property type="entry name" value="TPR-like_helical_dom_sf"/>
</dbReference>
<dbReference type="OrthoDB" id="9764025at2"/>
<dbReference type="InterPro" id="IPR025497">
    <property type="entry name" value="PatA-like_N"/>
</dbReference>
<dbReference type="PROSITE" id="PS50076">
    <property type="entry name" value="DNAJ_2"/>
    <property type="match status" value="1"/>
</dbReference>
<dbReference type="Pfam" id="PF14332">
    <property type="entry name" value="DUF4388"/>
    <property type="match status" value="1"/>
</dbReference>
<dbReference type="InterPro" id="IPR036869">
    <property type="entry name" value="J_dom_sf"/>
</dbReference>
<name>A0A5A8F7M7_9BACT</name>
<evidence type="ECO:0000259" key="1">
    <source>
        <dbReference type="PROSITE" id="PS50076"/>
    </source>
</evidence>
<dbReference type="InterPro" id="IPR001623">
    <property type="entry name" value="DnaJ_domain"/>
</dbReference>
<dbReference type="InterPro" id="IPR037257">
    <property type="entry name" value="T2SS_E_N_sf"/>
</dbReference>
<comment type="caution">
    <text evidence="2">The sequence shown here is derived from an EMBL/GenBank/DDBJ whole genome shotgun (WGS) entry which is preliminary data.</text>
</comment>
<dbReference type="PANTHER" id="PTHR36304">
    <property type="entry name" value="DOMAIN GTPASE-ACTIVATING PROTEIN, PUTATIVE-RELATED-RELATED"/>
    <property type="match status" value="1"/>
</dbReference>
<proteinExistence type="predicted"/>
<gene>
    <name evidence="2" type="ORF">FHQ18_00750</name>
</gene>